<evidence type="ECO:0000256" key="2">
    <source>
        <dbReference type="SAM" id="MobiDB-lite"/>
    </source>
</evidence>
<evidence type="ECO:0000313" key="3">
    <source>
        <dbReference type="EMBL" id="WXA98698.1"/>
    </source>
</evidence>
<dbReference type="PROSITE" id="PS51257">
    <property type="entry name" value="PROKAR_LIPOPROTEIN"/>
    <property type="match status" value="1"/>
</dbReference>
<dbReference type="RefSeq" id="WP_394849311.1">
    <property type="nucleotide sequence ID" value="NZ_CP089982.1"/>
</dbReference>
<dbReference type="PANTHER" id="PTHR44216:SF3">
    <property type="entry name" value="PROTEIN O-MANNOSYL-TRANSFERASE TMTC2"/>
    <property type="match status" value="1"/>
</dbReference>
<organism evidence="3 4">
    <name type="scientific">Pendulispora brunnea</name>
    <dbReference type="NCBI Taxonomy" id="2905690"/>
    <lineage>
        <taxon>Bacteria</taxon>
        <taxon>Pseudomonadati</taxon>
        <taxon>Myxococcota</taxon>
        <taxon>Myxococcia</taxon>
        <taxon>Myxococcales</taxon>
        <taxon>Sorangiineae</taxon>
        <taxon>Pendulisporaceae</taxon>
        <taxon>Pendulispora</taxon>
    </lineage>
</organism>
<name>A0ABZ2KJ42_9BACT</name>
<dbReference type="Proteomes" id="UP001379533">
    <property type="component" value="Chromosome"/>
</dbReference>
<evidence type="ECO:0000313" key="4">
    <source>
        <dbReference type="Proteomes" id="UP001379533"/>
    </source>
</evidence>
<dbReference type="InterPro" id="IPR019734">
    <property type="entry name" value="TPR_rpt"/>
</dbReference>
<dbReference type="InterPro" id="IPR011990">
    <property type="entry name" value="TPR-like_helical_dom_sf"/>
</dbReference>
<dbReference type="PROSITE" id="PS50005">
    <property type="entry name" value="TPR"/>
    <property type="match status" value="2"/>
</dbReference>
<dbReference type="EMBL" id="CP089982">
    <property type="protein sequence ID" value="WXA98698.1"/>
    <property type="molecule type" value="Genomic_DNA"/>
</dbReference>
<accession>A0ABZ2KJ42</accession>
<dbReference type="Gene3D" id="1.25.40.10">
    <property type="entry name" value="Tetratricopeptide repeat domain"/>
    <property type="match status" value="2"/>
</dbReference>
<proteinExistence type="predicted"/>
<feature type="region of interest" description="Disordered" evidence="2">
    <location>
        <begin position="382"/>
        <end position="440"/>
    </location>
</feature>
<dbReference type="Pfam" id="PF13432">
    <property type="entry name" value="TPR_16"/>
    <property type="match status" value="1"/>
</dbReference>
<feature type="repeat" description="TPR" evidence="1">
    <location>
        <begin position="242"/>
        <end position="275"/>
    </location>
</feature>
<feature type="compositionally biased region" description="Low complexity" evidence="2">
    <location>
        <begin position="425"/>
        <end position="434"/>
    </location>
</feature>
<dbReference type="PANTHER" id="PTHR44216">
    <property type="entry name" value="PROTEIN O-MANNOSYL-TRANSFERASE TMTC2"/>
    <property type="match status" value="1"/>
</dbReference>
<dbReference type="SMART" id="SM00028">
    <property type="entry name" value="TPR"/>
    <property type="match status" value="6"/>
</dbReference>
<feature type="region of interest" description="Disordered" evidence="2">
    <location>
        <begin position="40"/>
        <end position="61"/>
    </location>
</feature>
<protein>
    <submittedName>
        <fullName evidence="3">Tetratricopeptide repeat protein</fullName>
    </submittedName>
</protein>
<dbReference type="SUPFAM" id="SSF48452">
    <property type="entry name" value="TPR-like"/>
    <property type="match status" value="1"/>
</dbReference>
<dbReference type="InterPro" id="IPR052384">
    <property type="entry name" value="TMTC_O-mannosyltransferase"/>
</dbReference>
<feature type="repeat" description="TPR" evidence="1">
    <location>
        <begin position="276"/>
        <end position="309"/>
    </location>
</feature>
<keyword evidence="1" id="KW-0802">TPR repeat</keyword>
<reference evidence="3 4" key="1">
    <citation type="submission" date="2021-12" db="EMBL/GenBank/DDBJ databases">
        <title>Discovery of the Pendulisporaceae a myxobacterial family with distinct sporulation behavior and unique specialized metabolism.</title>
        <authorList>
            <person name="Garcia R."/>
            <person name="Popoff A."/>
            <person name="Bader C.D."/>
            <person name="Loehr J."/>
            <person name="Walesch S."/>
            <person name="Walt C."/>
            <person name="Boldt J."/>
            <person name="Bunk B."/>
            <person name="Haeckl F.J.F.P.J."/>
            <person name="Gunesch A.P."/>
            <person name="Birkelbach J."/>
            <person name="Nuebel U."/>
            <person name="Pietschmann T."/>
            <person name="Bach T."/>
            <person name="Mueller R."/>
        </authorList>
    </citation>
    <scope>NUCLEOTIDE SEQUENCE [LARGE SCALE GENOMIC DNA]</scope>
    <source>
        <strain evidence="3 4">MSr12523</strain>
    </source>
</reference>
<sequence>MNALRFGQIGTAVLLIVAGCGGSEPKVEYPQSDAGGVVQTGGGAQVGVAEPGAPGESSGLTGAAKDAYDRGWKAWLAGDLPGAKAAFKEALDKAPNSPAAHYSLGTVLDRLGDNSGAQQEFRAGFSAKPDYEPAICAYALSLARSGHAGEANTFISDKQVKMGKSPRILTCAADVKSLANDSAGAQQAAQDALRIDPDYKDAMVAIARDHYKAHRTELAKYALQAILDGFGDSSPPRDKDNAEAHLLRGLILREQGSRQQAMADFQAAVNKRPDMVEALIQLGAMKLEAGNVGEALPLLEGAVRFGPNNPLAHLNLGDAYRLSGRPQDAKKEFDTALSQDSSLAVAHYDLGLLYLFTPNVPGTTADSQVATAIKEFETYRSMRGAKAPPGQSDDVDELLSRAKAKQAEMKNAAAAGTGGGGAPAGSGSAPKAGSQPPPKK</sequence>
<keyword evidence="4" id="KW-1185">Reference proteome</keyword>
<evidence type="ECO:0000256" key="1">
    <source>
        <dbReference type="PROSITE-ProRule" id="PRU00339"/>
    </source>
</evidence>
<dbReference type="Pfam" id="PF14559">
    <property type="entry name" value="TPR_19"/>
    <property type="match status" value="2"/>
</dbReference>
<gene>
    <name evidence="3" type="ORF">LZC95_17925</name>
</gene>